<feature type="region of interest" description="Disordered" evidence="1">
    <location>
        <begin position="215"/>
        <end position="259"/>
    </location>
</feature>
<sequence length="337" mass="37764">MLSHRAELNAFLTSSVTTAQYFLVPRYHLLPAMASRAVEMKKRTSKIRLVGIEPTPYGTPCISRQELYPLSQGGRCCVIDMNDLSITLKKLQSKAAIALTSKKKVSYEREKQKKSRNIKYTIKPTKPHLQDVSIKASSPLPPLQQQRTYIQRTKRVFTYTKLKIRAVEVGLVLLALVVWAGAIALFFNRWGKIRMLLPYQPDFKDQLKVPGTGVCNSSNTGHNHSTGQPTCPQIDGLKTPTSSQDHSSTPLPPRSQRASTTHRTVLFRTLSFCFTKHNKSPSDFLNNVKLPFSGLLSNRQLNVVDVEGADDKAFDRILEKAAKHLFMGLINAFSQAP</sequence>
<proteinExistence type="predicted"/>
<keyword evidence="2" id="KW-0812">Transmembrane</keyword>
<feature type="domain" description="Fibronectin type III" evidence="3">
    <location>
        <begin position="164"/>
        <end position="244"/>
    </location>
</feature>
<feature type="compositionally biased region" description="Polar residues" evidence="1">
    <location>
        <begin position="239"/>
        <end position="249"/>
    </location>
</feature>
<evidence type="ECO:0000313" key="4">
    <source>
        <dbReference type="EMBL" id="CAB0041569.1"/>
    </source>
</evidence>
<dbReference type="PANTHER" id="PTHR21104:SF2">
    <property type="entry name" value="FIBRONECTIN TYPE-III DOMAIN-CONTAINING PROTEIN"/>
    <property type="match status" value="1"/>
</dbReference>
<dbReference type="PANTHER" id="PTHR21104">
    <property type="entry name" value="FIBRONECTIN TYPE III DOMAIN-CONTAINING PROTEIN"/>
    <property type="match status" value="1"/>
</dbReference>
<dbReference type="InterPro" id="IPR032073">
    <property type="entry name" value="FNDC5_C"/>
</dbReference>
<feature type="compositionally biased region" description="Polar residues" evidence="1">
    <location>
        <begin position="215"/>
        <end position="231"/>
    </location>
</feature>
<protein>
    <recommendedName>
        <fullName evidence="3">Fibronectin type III domain-containing protein</fullName>
    </recommendedName>
</protein>
<name>A0A6H5IXN6_9HYME</name>
<organism evidence="4 5">
    <name type="scientific">Trichogramma brassicae</name>
    <dbReference type="NCBI Taxonomy" id="86971"/>
    <lineage>
        <taxon>Eukaryota</taxon>
        <taxon>Metazoa</taxon>
        <taxon>Ecdysozoa</taxon>
        <taxon>Arthropoda</taxon>
        <taxon>Hexapoda</taxon>
        <taxon>Insecta</taxon>
        <taxon>Pterygota</taxon>
        <taxon>Neoptera</taxon>
        <taxon>Endopterygota</taxon>
        <taxon>Hymenoptera</taxon>
        <taxon>Apocrita</taxon>
        <taxon>Proctotrupomorpha</taxon>
        <taxon>Chalcidoidea</taxon>
        <taxon>Trichogrammatidae</taxon>
        <taxon>Trichogramma</taxon>
    </lineage>
</organism>
<dbReference type="OrthoDB" id="9949424at2759"/>
<keyword evidence="2" id="KW-1133">Transmembrane helix</keyword>
<dbReference type="EMBL" id="CADCXV010001127">
    <property type="protein sequence ID" value="CAB0041569.1"/>
    <property type="molecule type" value="Genomic_DNA"/>
</dbReference>
<keyword evidence="2" id="KW-0472">Membrane</keyword>
<dbReference type="AlphaFoldDB" id="A0A6H5IXN6"/>
<dbReference type="Pfam" id="PF16066">
    <property type="entry name" value="DUF4808"/>
    <property type="match status" value="1"/>
</dbReference>
<evidence type="ECO:0000256" key="1">
    <source>
        <dbReference type="SAM" id="MobiDB-lite"/>
    </source>
</evidence>
<accession>A0A6H5IXN6</accession>
<gene>
    <name evidence="4" type="ORF">TBRA_LOCUS13235</name>
</gene>
<reference evidence="4 5" key="1">
    <citation type="submission" date="2020-02" db="EMBL/GenBank/DDBJ databases">
        <authorList>
            <person name="Ferguson B K."/>
        </authorList>
    </citation>
    <scope>NUCLEOTIDE SEQUENCE [LARGE SCALE GENOMIC DNA]</scope>
</reference>
<feature type="transmembrane region" description="Helical" evidence="2">
    <location>
        <begin position="169"/>
        <end position="187"/>
    </location>
</feature>
<dbReference type="Proteomes" id="UP000479190">
    <property type="component" value="Unassembled WGS sequence"/>
</dbReference>
<evidence type="ECO:0000313" key="5">
    <source>
        <dbReference type="Proteomes" id="UP000479190"/>
    </source>
</evidence>
<evidence type="ECO:0000259" key="3">
    <source>
        <dbReference type="Pfam" id="PF16066"/>
    </source>
</evidence>
<keyword evidence="5" id="KW-1185">Reference proteome</keyword>
<evidence type="ECO:0000256" key="2">
    <source>
        <dbReference type="SAM" id="Phobius"/>
    </source>
</evidence>